<proteinExistence type="predicted"/>
<reference evidence="1 2" key="1">
    <citation type="submission" date="2015-01" db="EMBL/GenBank/DDBJ databases">
        <title>Genome Assembly of Bacillus badius MTCC 1458.</title>
        <authorList>
            <person name="Verma A."/>
            <person name="Khatri I."/>
            <person name="Mual P."/>
            <person name="Subramanian S."/>
            <person name="Krishnamurthi S."/>
        </authorList>
    </citation>
    <scope>NUCLEOTIDE SEQUENCE [LARGE SCALE GENOMIC DNA]</scope>
    <source>
        <strain evidence="1 2">MTCC 1458</strain>
    </source>
</reference>
<keyword evidence="2" id="KW-1185">Reference proteome</keyword>
<name>A0ABR5ATP8_BACBA</name>
<organism evidence="1 2">
    <name type="scientific">Bacillus badius</name>
    <dbReference type="NCBI Taxonomy" id="1455"/>
    <lineage>
        <taxon>Bacteria</taxon>
        <taxon>Bacillati</taxon>
        <taxon>Bacillota</taxon>
        <taxon>Bacilli</taxon>
        <taxon>Bacillales</taxon>
        <taxon>Bacillaceae</taxon>
        <taxon>Pseudobacillus</taxon>
    </lineage>
</organism>
<accession>A0ABR5ATP8</accession>
<comment type="caution">
    <text evidence="1">The sequence shown here is derived from an EMBL/GenBank/DDBJ whole genome shotgun (WGS) entry which is preliminary data.</text>
</comment>
<evidence type="ECO:0000313" key="1">
    <source>
        <dbReference type="EMBL" id="KIL78128.1"/>
    </source>
</evidence>
<dbReference type="Proteomes" id="UP000031982">
    <property type="component" value="Unassembled WGS sequence"/>
</dbReference>
<gene>
    <name evidence="1" type="ORF">SD77_0729</name>
</gene>
<sequence>MSGKGNGKRREARLPCTKQIFEFFEALARKLLLYKAINKNEV</sequence>
<evidence type="ECO:0000313" key="2">
    <source>
        <dbReference type="Proteomes" id="UP000031982"/>
    </source>
</evidence>
<dbReference type="EMBL" id="JXLP01000010">
    <property type="protein sequence ID" value="KIL78128.1"/>
    <property type="molecule type" value="Genomic_DNA"/>
</dbReference>
<protein>
    <recommendedName>
        <fullName evidence="3">Ribose 5-phosphate isomerase B</fullName>
    </recommendedName>
</protein>
<evidence type="ECO:0008006" key="3">
    <source>
        <dbReference type="Google" id="ProtNLM"/>
    </source>
</evidence>